<dbReference type="Proteomes" id="UP000574967">
    <property type="component" value="Unassembled WGS sequence"/>
</dbReference>
<dbReference type="GO" id="GO:0007286">
    <property type="term" value="P:spermatid development"/>
    <property type="evidence" value="ECO:0007669"/>
    <property type="project" value="TreeGrafter"/>
</dbReference>
<accession>A0A7K6JH63</accession>
<comment type="caution">
    <text evidence="4">The sequence shown here is derived from an EMBL/GenBank/DDBJ whole genome shotgun (WGS) entry which is preliminary data.</text>
</comment>
<dbReference type="AlphaFoldDB" id="A0A7K6JH63"/>
<dbReference type="PANTHER" id="PTHR21683:SF8">
    <property type="entry name" value="COILED-COIL DOMAIN-CONTAINING PROTEIN 42"/>
    <property type="match status" value="1"/>
</dbReference>
<gene>
    <name evidence="4" type="primary">Ccdc42</name>
    <name evidence="4" type="ORF">MACNIG_R10391</name>
</gene>
<dbReference type="InterPro" id="IPR051147">
    <property type="entry name" value="CFAP_domain-containing"/>
</dbReference>
<evidence type="ECO:0000256" key="1">
    <source>
        <dbReference type="ARBA" id="ARBA00023054"/>
    </source>
</evidence>
<protein>
    <submittedName>
        <fullName evidence="4">CCD42 protein</fullName>
    </submittedName>
</protein>
<feature type="coiled-coil region" evidence="2">
    <location>
        <begin position="64"/>
        <end position="112"/>
    </location>
</feature>
<evidence type="ECO:0000259" key="3">
    <source>
        <dbReference type="Pfam" id="PF13863"/>
    </source>
</evidence>
<reference evidence="4 5" key="1">
    <citation type="submission" date="2019-09" db="EMBL/GenBank/DDBJ databases">
        <title>Bird 10,000 Genomes (B10K) Project - Family phase.</title>
        <authorList>
            <person name="Zhang G."/>
        </authorList>
    </citation>
    <scope>NUCLEOTIDE SEQUENCE [LARGE SCALE GENOMIC DNA]</scope>
    <source>
        <strain evidence="4">B10K-DU-029-43</strain>
        <tissue evidence="4">Heart</tissue>
    </source>
</reference>
<feature type="domain" description="DUF4200" evidence="3">
    <location>
        <begin position="11"/>
        <end position="128"/>
    </location>
</feature>
<sequence length="235" mass="27715">EEDSTNSFICLLKKMKEVRLMEKVVEEKEEAFTDRMEALAEQWRELHARRAQLKAHVVKCGSTVKENERLRTQALKKAKEEKEQNTKKESELLGAKREMEALTKQHQKLSKKLLKYSLFKRYLENVVENSQFRDIEDLISFYKALVRTRKDLLQSQWGHRQLTEQATVLLRQLRAEREAEALQGRNELAQLRESLERARSDVAQWEGRCAELQDRDARKAMELKSLSMAIHSLFQ</sequence>
<dbReference type="EMBL" id="VZRQ01010287">
    <property type="protein sequence ID" value="NWV99635.1"/>
    <property type="molecule type" value="Genomic_DNA"/>
</dbReference>
<evidence type="ECO:0000256" key="2">
    <source>
        <dbReference type="SAM" id="Coils"/>
    </source>
</evidence>
<dbReference type="PANTHER" id="PTHR21683">
    <property type="entry name" value="COILED-COIL DOMAIN-CONTAINING PROTEIN 42 LIKE-2-LIKE-RELATED"/>
    <property type="match status" value="1"/>
</dbReference>
<feature type="non-terminal residue" evidence="4">
    <location>
        <position position="1"/>
    </location>
</feature>
<evidence type="ECO:0000313" key="4">
    <source>
        <dbReference type="EMBL" id="NWV99635.1"/>
    </source>
</evidence>
<feature type="non-terminal residue" evidence="4">
    <location>
        <position position="235"/>
    </location>
</feature>
<dbReference type="GO" id="GO:0005856">
    <property type="term" value="C:cytoskeleton"/>
    <property type="evidence" value="ECO:0007669"/>
    <property type="project" value="UniProtKB-ARBA"/>
</dbReference>
<organism evidence="4 5">
    <name type="scientific">Machaerirhynchus nigripectus</name>
    <dbReference type="NCBI Taxonomy" id="1160894"/>
    <lineage>
        <taxon>Eukaryota</taxon>
        <taxon>Metazoa</taxon>
        <taxon>Chordata</taxon>
        <taxon>Craniata</taxon>
        <taxon>Vertebrata</taxon>
        <taxon>Euteleostomi</taxon>
        <taxon>Archelosauria</taxon>
        <taxon>Archosauria</taxon>
        <taxon>Dinosauria</taxon>
        <taxon>Saurischia</taxon>
        <taxon>Theropoda</taxon>
        <taxon>Coelurosauria</taxon>
        <taxon>Aves</taxon>
        <taxon>Neognathae</taxon>
        <taxon>Neoaves</taxon>
        <taxon>Telluraves</taxon>
        <taxon>Australaves</taxon>
        <taxon>Passeriformes</taxon>
        <taxon>Corvoidea</taxon>
        <taxon>Dicruridae</taxon>
        <taxon>Machaerirhynchus</taxon>
    </lineage>
</organism>
<keyword evidence="5" id="KW-1185">Reference proteome</keyword>
<dbReference type="Pfam" id="PF13863">
    <property type="entry name" value="DUF4200"/>
    <property type="match status" value="1"/>
</dbReference>
<feature type="coiled-coil region" evidence="2">
    <location>
        <begin position="172"/>
        <end position="215"/>
    </location>
</feature>
<evidence type="ECO:0000313" key="5">
    <source>
        <dbReference type="Proteomes" id="UP000574967"/>
    </source>
</evidence>
<name>A0A7K6JH63_9CORV</name>
<proteinExistence type="predicted"/>
<dbReference type="InterPro" id="IPR025252">
    <property type="entry name" value="DUF4200"/>
</dbReference>
<keyword evidence="1 2" id="KW-0175">Coiled coil</keyword>